<feature type="transmembrane region" description="Helical" evidence="1">
    <location>
        <begin position="15"/>
        <end position="33"/>
    </location>
</feature>
<gene>
    <name evidence="2" type="ORF">J2Z44_003562</name>
</gene>
<keyword evidence="1" id="KW-0812">Transmembrane</keyword>
<name>A0ABS4K7G1_9CLOT</name>
<feature type="transmembrane region" description="Helical" evidence="1">
    <location>
        <begin position="84"/>
        <end position="110"/>
    </location>
</feature>
<feature type="transmembrane region" description="Helical" evidence="1">
    <location>
        <begin position="153"/>
        <end position="172"/>
    </location>
</feature>
<protein>
    <submittedName>
        <fullName evidence="2">ABC-type transport system involved in multi-copper enzyme maturation permease subunit</fullName>
    </submittedName>
</protein>
<feature type="transmembrane region" description="Helical" evidence="1">
    <location>
        <begin position="39"/>
        <end position="57"/>
    </location>
</feature>
<dbReference type="Pfam" id="PF13346">
    <property type="entry name" value="ABC2_membrane_5"/>
    <property type="match status" value="1"/>
</dbReference>
<dbReference type="Proteomes" id="UP001519308">
    <property type="component" value="Unassembled WGS sequence"/>
</dbReference>
<feature type="transmembrane region" description="Helical" evidence="1">
    <location>
        <begin position="192"/>
        <end position="212"/>
    </location>
</feature>
<dbReference type="InterPro" id="IPR025699">
    <property type="entry name" value="ABC2_memb-like"/>
</dbReference>
<dbReference type="PANTHER" id="PTHR41309:SF2">
    <property type="entry name" value="MEMBRANE PROTEIN"/>
    <property type="match status" value="1"/>
</dbReference>
<reference evidence="2 3" key="1">
    <citation type="submission" date="2021-03" db="EMBL/GenBank/DDBJ databases">
        <title>Genomic Encyclopedia of Type Strains, Phase IV (KMG-IV): sequencing the most valuable type-strain genomes for metagenomic binning, comparative biology and taxonomic classification.</title>
        <authorList>
            <person name="Goeker M."/>
        </authorList>
    </citation>
    <scope>NUCLEOTIDE SEQUENCE [LARGE SCALE GENOMIC DNA]</scope>
    <source>
        <strain evidence="2 3">DSM 28650</strain>
    </source>
</reference>
<accession>A0ABS4K7G1</accession>
<evidence type="ECO:0000256" key="1">
    <source>
        <dbReference type="SAM" id="Phobius"/>
    </source>
</evidence>
<evidence type="ECO:0000313" key="2">
    <source>
        <dbReference type="EMBL" id="MBP2023720.1"/>
    </source>
</evidence>
<evidence type="ECO:0000313" key="3">
    <source>
        <dbReference type="Proteomes" id="UP001519308"/>
    </source>
</evidence>
<dbReference type="EMBL" id="JAGGLL010000036">
    <property type="protein sequence ID" value="MBP2023720.1"/>
    <property type="molecule type" value="Genomic_DNA"/>
</dbReference>
<dbReference type="PANTHER" id="PTHR41309">
    <property type="entry name" value="MEMBRANE PROTEIN-RELATED"/>
    <property type="match status" value="1"/>
</dbReference>
<sequence length="223" mass="25110">MYNLILKEFLVQKKMLLFGFIYVIFAAYAFQGIVPNGGAVYTLAPFAVVYILIYYSCGYDDKNKTYIIFNSLPIKRQDIVIAKYLAIFAFATYGIACSVLLGSIGFYIGLPNFERLISIEDIAFVITGGALFASIFYPLYFKFGIIKMKVANIILFMAFMFIPSFIGDYANSHPNSAIAKNIQELLLNTPSLVSKALLVIIVLIIFLVSMLISMRIYKSKDFE</sequence>
<keyword evidence="3" id="KW-1185">Reference proteome</keyword>
<keyword evidence="1" id="KW-0472">Membrane</keyword>
<proteinExistence type="predicted"/>
<dbReference type="RefSeq" id="WP_021285173.1">
    <property type="nucleotide sequence ID" value="NZ_JAGGLL010000036.1"/>
</dbReference>
<keyword evidence="1" id="KW-1133">Transmembrane helix</keyword>
<feature type="transmembrane region" description="Helical" evidence="1">
    <location>
        <begin position="122"/>
        <end position="141"/>
    </location>
</feature>
<comment type="caution">
    <text evidence="2">The sequence shown here is derived from an EMBL/GenBank/DDBJ whole genome shotgun (WGS) entry which is preliminary data.</text>
</comment>
<organism evidence="2 3">
    <name type="scientific">Clostridium punense</name>
    <dbReference type="NCBI Taxonomy" id="1054297"/>
    <lineage>
        <taxon>Bacteria</taxon>
        <taxon>Bacillati</taxon>
        <taxon>Bacillota</taxon>
        <taxon>Clostridia</taxon>
        <taxon>Eubacteriales</taxon>
        <taxon>Clostridiaceae</taxon>
        <taxon>Clostridium</taxon>
    </lineage>
</organism>